<comment type="similarity">
    <text evidence="1">Belongs to the multicopper oxidase family.</text>
</comment>
<dbReference type="InterPro" id="IPR001220">
    <property type="entry name" value="Legume_lectin_dom"/>
</dbReference>
<dbReference type="InterPro" id="IPR011706">
    <property type="entry name" value="Cu-oxidase_C"/>
</dbReference>
<dbReference type="Proteomes" id="UP000636709">
    <property type="component" value="Unassembled WGS sequence"/>
</dbReference>
<dbReference type="PANTHER" id="PTHR11709">
    <property type="entry name" value="MULTI-COPPER OXIDASE"/>
    <property type="match status" value="1"/>
</dbReference>
<protein>
    <recommendedName>
        <fullName evidence="8">Plastocyanin-like domain-containing protein</fullName>
    </recommendedName>
</protein>
<dbReference type="Gene3D" id="2.60.40.420">
    <property type="entry name" value="Cupredoxins - blue copper proteins"/>
    <property type="match status" value="1"/>
</dbReference>
<dbReference type="SUPFAM" id="SSF49503">
    <property type="entry name" value="Cupredoxins"/>
    <property type="match status" value="1"/>
</dbReference>
<organism evidence="6 7">
    <name type="scientific">Digitaria exilis</name>
    <dbReference type="NCBI Taxonomy" id="1010633"/>
    <lineage>
        <taxon>Eukaryota</taxon>
        <taxon>Viridiplantae</taxon>
        <taxon>Streptophyta</taxon>
        <taxon>Embryophyta</taxon>
        <taxon>Tracheophyta</taxon>
        <taxon>Spermatophyta</taxon>
        <taxon>Magnoliopsida</taxon>
        <taxon>Liliopsida</taxon>
        <taxon>Poales</taxon>
        <taxon>Poaceae</taxon>
        <taxon>PACMAD clade</taxon>
        <taxon>Panicoideae</taxon>
        <taxon>Panicodae</taxon>
        <taxon>Paniceae</taxon>
        <taxon>Anthephorinae</taxon>
        <taxon>Digitaria</taxon>
    </lineage>
</organism>
<evidence type="ECO:0000259" key="5">
    <source>
        <dbReference type="Pfam" id="PF07731"/>
    </source>
</evidence>
<feature type="compositionally biased region" description="Pro residues" evidence="3">
    <location>
        <begin position="215"/>
        <end position="224"/>
    </location>
</feature>
<dbReference type="GO" id="GO:0030246">
    <property type="term" value="F:carbohydrate binding"/>
    <property type="evidence" value="ECO:0007669"/>
    <property type="project" value="UniProtKB-KW"/>
</dbReference>
<dbReference type="InterPro" id="IPR013320">
    <property type="entry name" value="ConA-like_dom_sf"/>
</dbReference>
<evidence type="ECO:0008006" key="8">
    <source>
        <dbReference type="Google" id="ProtNLM"/>
    </source>
</evidence>
<dbReference type="InterPro" id="IPR008972">
    <property type="entry name" value="Cupredoxin"/>
</dbReference>
<feature type="domain" description="Plastocyanin-like" evidence="5">
    <location>
        <begin position="113"/>
        <end position="182"/>
    </location>
</feature>
<keyword evidence="7" id="KW-1185">Reference proteome</keyword>
<dbReference type="InterPro" id="IPR045087">
    <property type="entry name" value="Cu-oxidase_fam"/>
</dbReference>
<dbReference type="EMBL" id="JACEFO010002240">
    <property type="protein sequence ID" value="KAF8671354.1"/>
    <property type="molecule type" value="Genomic_DNA"/>
</dbReference>
<sequence length="224" mass="24107">MQVWVDYDTTHAMLNATIAPCCLSSKPSTPLLSVRYNLSSVLPTTAVFAGFSAATGPIDSRHYILGWSFKLNGQPNYSALSLKTIQQLAAQLHARPRTNNNITTLCAGLIPTLGIAILVVLQGTNSFAGESHPIHIHGDDFYILEEGFGNFDAAADTTKLNLDDPPMRNTVGVPVNGWAVIRRQPWGVADALPPRRPHHLGPRHGLPRRGAAVSPAPPPDLPLC</sequence>
<dbReference type="Pfam" id="PF07731">
    <property type="entry name" value="Cu-oxidase_2"/>
    <property type="match status" value="1"/>
</dbReference>
<feature type="domain" description="Legume lectin" evidence="4">
    <location>
        <begin position="1"/>
        <end position="76"/>
    </location>
</feature>
<reference evidence="6" key="1">
    <citation type="submission" date="2020-07" db="EMBL/GenBank/DDBJ databases">
        <title>Genome sequence and genetic diversity analysis of an under-domesticated orphan crop, white fonio (Digitaria exilis).</title>
        <authorList>
            <person name="Bennetzen J.L."/>
            <person name="Chen S."/>
            <person name="Ma X."/>
            <person name="Wang X."/>
            <person name="Yssel A.E.J."/>
            <person name="Chaluvadi S.R."/>
            <person name="Johnson M."/>
            <person name="Gangashetty P."/>
            <person name="Hamidou F."/>
            <person name="Sanogo M.D."/>
            <person name="Zwaenepoel A."/>
            <person name="Wallace J."/>
            <person name="Van De Peer Y."/>
            <person name="Van Deynze A."/>
        </authorList>
    </citation>
    <scope>NUCLEOTIDE SEQUENCE</scope>
    <source>
        <tissue evidence="6">Leaves</tissue>
    </source>
</reference>
<dbReference type="AlphaFoldDB" id="A0A835AV97"/>
<proteinExistence type="inferred from homology"/>
<evidence type="ECO:0000256" key="2">
    <source>
        <dbReference type="ARBA" id="ARBA00022734"/>
    </source>
</evidence>
<evidence type="ECO:0000313" key="7">
    <source>
        <dbReference type="Proteomes" id="UP000636709"/>
    </source>
</evidence>
<evidence type="ECO:0000256" key="3">
    <source>
        <dbReference type="SAM" id="MobiDB-lite"/>
    </source>
</evidence>
<comment type="caution">
    <text evidence="6">The sequence shown here is derived from an EMBL/GenBank/DDBJ whole genome shotgun (WGS) entry which is preliminary data.</text>
</comment>
<dbReference type="SUPFAM" id="SSF49899">
    <property type="entry name" value="Concanavalin A-like lectins/glucanases"/>
    <property type="match status" value="1"/>
</dbReference>
<dbReference type="GO" id="GO:0005507">
    <property type="term" value="F:copper ion binding"/>
    <property type="evidence" value="ECO:0007669"/>
    <property type="project" value="InterPro"/>
</dbReference>
<dbReference type="Pfam" id="PF00139">
    <property type="entry name" value="Lectin_legB"/>
    <property type="match status" value="1"/>
</dbReference>
<dbReference type="Gene3D" id="2.60.120.200">
    <property type="match status" value="1"/>
</dbReference>
<feature type="region of interest" description="Disordered" evidence="3">
    <location>
        <begin position="191"/>
        <end position="224"/>
    </location>
</feature>
<evidence type="ECO:0000259" key="4">
    <source>
        <dbReference type="Pfam" id="PF00139"/>
    </source>
</evidence>
<evidence type="ECO:0000313" key="6">
    <source>
        <dbReference type="EMBL" id="KAF8671354.1"/>
    </source>
</evidence>
<evidence type="ECO:0000256" key="1">
    <source>
        <dbReference type="ARBA" id="ARBA00010609"/>
    </source>
</evidence>
<accession>A0A835AV97</accession>
<name>A0A835AV97_9POAL</name>
<dbReference type="PANTHER" id="PTHR11709:SF457">
    <property type="entry name" value="LACCASE-17-RELATED"/>
    <property type="match status" value="1"/>
</dbReference>
<keyword evidence="2" id="KW-0430">Lectin</keyword>
<gene>
    <name evidence="6" type="ORF">HU200_050068</name>
</gene>
<dbReference type="GO" id="GO:0016491">
    <property type="term" value="F:oxidoreductase activity"/>
    <property type="evidence" value="ECO:0007669"/>
    <property type="project" value="InterPro"/>
</dbReference>
<dbReference type="OrthoDB" id="691768at2759"/>
<feature type="compositionally biased region" description="Basic residues" evidence="3">
    <location>
        <begin position="195"/>
        <end position="207"/>
    </location>
</feature>